<name>A0A1T5JWI6_9BACT</name>
<sequence>MLKTLYKYFFALAFPLLFLSHSAIGQCLTINVSSQDVNCNGGNDGQISVTTNTGVAPFRYDLYYDDGGLTLLGSVTTPSTSVTFQTGNGTLTEPGAEMFGIPANAGVSQYRVVVQASGGGTIICERKTTFVTIDEPANPLLITVNSINPDCNPSVGIGEGDVNITASGGTSPYTFLWSDGATSEDRTDIDAGTYSVTATDANGCETTISVTIPVVTQANAGADQTVCADNTTLAGNAAGTGEIGTWTVVSGTGTFGNANSPTTTVGSLSFGANVFRWTITDSGLTCTGTTSTVTITRSTPASVDAGAPQTICNGGSATLAGVIGGSATSATWSGGTGTFAPNNATLNAVYTPSAAEITAGTVTLTLTTNDPLGPCPAVSDNVVITINATATVDAGPAQTICAGSTVTLAGTFGGSATGVSWSTSGDGTFNNITNPSAIYTPGVNDRATGSVTLTLSTDDPAGPCLPATDNVIITISPVATVDAGPAQTVCGSSTVTLAGTIGGSATSATWSGGTGTFSPNNTTLTAVYTPSAAEITAGSVTLTLTTNDPAGPCPAATDNVVITLDPIATVDAGAAQTICAGSTVTLTGTIGGAAISATWSGGTGTFAPNANTLNAVYTPSAAEITAGSVTLTLTTNDPAGLCPAATDNVVITISPAAIVDAGPAQTVCGSSTITLAGTIGGSATSATWSGGTGTFAPNNTTLNAVYTPSAAEITAGTVTLTLTTNDPAGTCTAATDNVTITLDPVATVDAGAAQTICAGGTVTLAGTIGGGATSATWSGGTGTFSPNSSTLTAVYTPSAAEVLAGTVTLTLTTNDPAGLCPAATDNVTITISPAATVDAGPAQTICGSGTVTLAGTIGGSATSATWSGGTGTFAPNNTTLNAVYTPSAAEITAGTVTLTLTTNDPAGACTAATDNVTITINQPATVDAGAAQTICAGSTVTLAGTIGGSATSATWSGGTGAFSPNNSTLTAVYTPSAAEVLAGTVTLTLTTNDPAGLCPAATDNVTITISPAATVDAGPAQTICGSGTVTLAGTIGGSATSATWSGGTGTFAPNNTTLNAVYTPSAAEITAGTVTLTLTTNDPAGTCTAATDNVTITINQPATVDAGAAQTICAGSTVTLAGTIGGSATSATWSGGTGTFSPNNSTLTAIYTPSAAEITAGTVTLTLTTNDPAGTCPSVNDNVVITITPAATVNAGPDQSICAGSTITLAGTVGGSATGGTWSGGTGTFAPNNTTLGAVYTPSAAEVTAGTVTLTLTTSGPCAVVTDNVTITISPAATVNAGPDQSICAGSTVTLAGTIGGSATGGTWSGGTGTFAPNNTTLGAVYTPSAAEVTAGTVTLTLTTSGPCAVLTDNVTITINPAATVSAGPDQTICAGGTVTLAGTIGGSATGATWSGGTGTFAPNNTTLGAVYTPSAAEVTAGTVTLTLTTTGPCATVTDNVTITISPAATANAGADQTICAGSTVTLAGSVSGAATGGIWSGGTGTFAPNNTTLGAVYTPSAAEVLAGTVTLTLTTTGPCTAGTDNIVITIGPVATVDAGPAQTICAGGTVTLAGTIGGSATSATWSGGTGTFAPNNTTLTAVYTPSAAEITAGTVTLTLTTNDPAGPCAAVTDNVTITISPAATVNAGPDQAICAGNTVTLAGTVGGSATGGTWSGGTGTFAPNATTLNAVYTPSAAEVTAGTVTLTLTTNGPCSTLTDNVTITISPAATVSAGPDQTICAGSTITLSGAVGGGATGGTWSGGTGTFAPNNTTLTAVYTPSAAEVTAGTVTLTLTTSGPCAAATDDVVITISPAPTVDAGAAQTICAGSTVTLAGTIGGAATSATWTGGAGTFAPNNTTLNAIYTPTAAEITAGTVTLTLTTNDPTGSCTAVSDNVTITIDDAATANAGTDQDICAGGTVTLAGTVGGSASSGTWSGGTGTFAPNNTTLTAVYTPSATEIAAGTVTLTLTTNDPAGSCVAGTDDVVITINQAPTAANAGPDQTVCGPATLAANTPTEGTGQWTIVSGTGGSLGDASNPGTTFSGTGGSTYILRWTITNGSCTASTDDVSITFDINTPTTANAGADQAVCTTSTTLAANTPVTGTGAWSIISGTGGVLTDAANPTTAFTGTGGSTYILRWSISTGGTCTPSTDDVTIAFEVAPTTANAGTDQSVCATTATLAANVAIIGTGTWTIISGTGGSFADDNDPATVFTGTAGQTYVLQWTITNSCGPSSDQVTIELESAPTTANAGTDQTICGPATLAANTPTIGTGQWTIVSGTGGSLVDDTDPATTFTGTAGSTYILRWTITNGSCTPSTDDVSITFDINTPTTANAGPDQGVCGTSTVLAANTAAIGTGQWTIVSGAGGSFDDDALPAATFTGTAGTTYILRWTITGSCATTFDDVEVEFEVAPTTASAGPDQTVCGPATLAANTPTVGTGQWTVVSGTGGTFADNTNPTTTFSGTGGSTYVLRWTISNGSCTPSTDEVSITFDINTPTTANAGSDQSICTTSTTLAANAPVTGTGGWSIISGTGGVLTDVANPTTAFTGTAGTTYILRWSISTGGTCTPSTDDVTIALEVAPTTSVAGVDQSICATTATLAANTAAIGTGTWTIISGTGGSFADDNDPATVFTGTAGQTYVLQWTIANSCSSSFDQVTIELEATPTVANAGADQTVCGPATLTGNTPVVGTGQWTVVSGTGGVFADDTNPTTTFSGTGGATYVIRWTISNGSCTPSSDDVSITFDINTPTTANAGPDQAVCLTSTTLAANTPVVGTGAWTVVSGTGGNFGDAASPVSTFTGTAGATYILRWTIDTGGTCTPSTDDVTISFDVTPTVANAGADQTVCATTATLAANVAAIGTGTWTVISGTGGSFADDNDPATIFTGTAGQTYVLQWTIANACATTSDQVTIKLDAAPTVANAGPDQGLCGVFTTTLAANTPTVGAGVWTIISGTGGVVITPTSPTSQFVGVAGNSYTLRWVITNGSCTPSIDDVVINFSASPVATSPVTVCVNNPAPVLTATAPGATSFRWYLFTAPSTRTLLATTPTGSFTPGAELIRTTPGTFTYEVTAVYTCGESPATQIVVNVSNTGGCSGGGTGNCATVRIVPHPHPATCTLSNGWVSFTIDPLVPAVNTVGVIIRIDGISSTNLTITRTNYNDTTMLNLPMGTYTYTITYGDASCVKPGTFTIDQSGTVGTPVASNIVQPVCAGSATGALTLDIVGETGNVLEWSLDGITWETFTAGSQITGIPAGAAPTFERVISVRRNSSDPCNAAVTVVMQDANPVINATFDITSSTCNGNDGEIKNIAATGGVGGPYTYSLDGTTFQAANEFLAIPGGAYTLTVKDNGGCEQTFAANVTFPGFIDFSAAVVTATCTNNGLSGKLVVKFTNPGTYQAGISADPLVEPTKYRTYTTFDPTNDVPLTFDSLGRGTYYIFAKGASALCATRQGPFTIDGVYAITFDIVPICNNNEVSISLTNITGEPGIPFEIQVFKKFTNIVLETYPVSSIPVTGSVLLEYADHPFLQLPDEYQIQINQVQSSTFCLLSSELTDYKVVPHLFAQVGVTSESYPDILTGKMQVGSFTGGQIPYQIRIELDSASVGGQAYQSDWEEVLVNNNLQYEKNYSNVPAGRYSVQVMDSIGCVIEIVGRVPLDTDIYIPNIFTPNEDGSNDVFFIRNLPDADAKLVITDRWGKQVYSTNSYQNNWEAEDVSDGIYFYRLKIGEGSAITGWVEVLRGAKP</sequence>
<dbReference type="RefSeq" id="WP_079686092.1">
    <property type="nucleotide sequence ID" value="NZ_FUZU01000001.1"/>
</dbReference>
<dbReference type="Pfam" id="PF13585">
    <property type="entry name" value="CHU_C"/>
    <property type="match status" value="1"/>
</dbReference>
<feature type="chain" id="PRO_5013137839" evidence="1">
    <location>
        <begin position="26"/>
        <end position="3719"/>
    </location>
</feature>
<dbReference type="EMBL" id="FUZU01000001">
    <property type="protein sequence ID" value="SKC55761.1"/>
    <property type="molecule type" value="Genomic_DNA"/>
</dbReference>
<dbReference type="Gene3D" id="2.60.40.10">
    <property type="entry name" value="Immunoglobulins"/>
    <property type="match status" value="14"/>
</dbReference>
<reference evidence="2 3" key="1">
    <citation type="submission" date="2017-02" db="EMBL/GenBank/DDBJ databases">
        <authorList>
            <person name="Peterson S.W."/>
        </authorList>
    </citation>
    <scope>NUCLEOTIDE SEQUENCE [LARGE SCALE GENOMIC DNA]</scope>
    <source>
        <strain evidence="2 3">DSM 25262</strain>
    </source>
</reference>
<dbReference type="InterPro" id="IPR013783">
    <property type="entry name" value="Ig-like_fold"/>
</dbReference>
<protein>
    <submittedName>
        <fullName evidence="2">Gliding motility-associated C-terminal domain-containing protein/Por secretion system C-terminal sorting domain-containing protein</fullName>
    </submittedName>
</protein>
<dbReference type="Proteomes" id="UP000190961">
    <property type="component" value="Unassembled WGS sequence"/>
</dbReference>
<evidence type="ECO:0000313" key="3">
    <source>
        <dbReference type="Proteomes" id="UP000190961"/>
    </source>
</evidence>
<evidence type="ECO:0000313" key="2">
    <source>
        <dbReference type="EMBL" id="SKC55761.1"/>
    </source>
</evidence>
<evidence type="ECO:0000256" key="1">
    <source>
        <dbReference type="SAM" id="SignalP"/>
    </source>
</evidence>
<proteinExistence type="predicted"/>
<organism evidence="2 3">
    <name type="scientific">Ohtaekwangia koreensis</name>
    <dbReference type="NCBI Taxonomy" id="688867"/>
    <lineage>
        <taxon>Bacteria</taxon>
        <taxon>Pseudomonadati</taxon>
        <taxon>Bacteroidota</taxon>
        <taxon>Cytophagia</taxon>
        <taxon>Cytophagales</taxon>
        <taxon>Fulvivirgaceae</taxon>
        <taxon>Ohtaekwangia</taxon>
    </lineage>
</organism>
<dbReference type="InterPro" id="IPR026341">
    <property type="entry name" value="T9SS_type_B"/>
</dbReference>
<keyword evidence="3" id="KW-1185">Reference proteome</keyword>
<dbReference type="OrthoDB" id="898123at2"/>
<dbReference type="NCBIfam" id="TIGR04131">
    <property type="entry name" value="Bac_Flav_CTERM"/>
    <property type="match status" value="1"/>
</dbReference>
<dbReference type="STRING" id="688867.SAMN05660236_1562"/>
<gene>
    <name evidence="2" type="ORF">SAMN05660236_1562</name>
</gene>
<feature type="signal peptide" evidence="1">
    <location>
        <begin position="1"/>
        <end position="25"/>
    </location>
</feature>
<keyword evidence="1" id="KW-0732">Signal</keyword>
<accession>A0A1T5JWI6</accession>